<feature type="transmembrane region" description="Helical" evidence="1">
    <location>
        <begin position="120"/>
        <end position="139"/>
    </location>
</feature>
<sequence length="403" mass="46501">MESGKNKAQFSIQQMGDRYTLSINGIFYDINAITYCILSCIKNGDSYEKIAQTIGEEFDITTTAEEVHQIIDKNISPLFLKEHSLNRNKTSAFWFKKEILTYSQYKNLIKPIKFLFTPTLFWVLILPLLIFNITVLFKLNNPAVEFQHCETSLLSSGLTYLSLFFIMIFHELGHAASSLKFGVKSKSIGFGFYSIFPVFFADVTAIWSLSKEKRMIVNLAGIFIQGILGVILFIAYYNSLELYPNSMATQTLYTIFVANSLTMLVNLFPFFKFDGYWCYSDFFNLSNLGRQSRNLLKYVAKTYLRLPIYLAEKERKQLKTRSIPLIIYTLAKSITNLLLLYLIYILITRIIRSASSFSIQNIDFSLCGISENIYNILIAYIFIRVIVKFTLRIVKTVKTYISI</sequence>
<organism evidence="2 3">
    <name type="scientific">Galbibacter marinus</name>
    <dbReference type="NCBI Taxonomy" id="555500"/>
    <lineage>
        <taxon>Bacteria</taxon>
        <taxon>Pseudomonadati</taxon>
        <taxon>Bacteroidota</taxon>
        <taxon>Flavobacteriia</taxon>
        <taxon>Flavobacteriales</taxon>
        <taxon>Flavobacteriaceae</taxon>
        <taxon>Galbibacter</taxon>
    </lineage>
</organism>
<feature type="transmembrane region" description="Helical" evidence="1">
    <location>
        <begin position="373"/>
        <end position="391"/>
    </location>
</feature>
<feature type="transmembrane region" description="Helical" evidence="1">
    <location>
        <begin position="252"/>
        <end position="271"/>
    </location>
</feature>
<reference evidence="2 3" key="1">
    <citation type="journal article" date="2012" name="J. Bacteriol.">
        <title>Genome Sequence of Galbibacter marinum Type Strain ck-I2-15.</title>
        <authorList>
            <person name="Lai Q."/>
            <person name="Li C."/>
            <person name="Shao Z."/>
        </authorList>
    </citation>
    <scope>NUCLEOTIDE SEQUENCE [LARGE SCALE GENOMIC DNA]</scope>
    <source>
        <strain evidence="3">ck-I2-15</strain>
    </source>
</reference>
<dbReference type="CDD" id="cd05709">
    <property type="entry name" value="S2P-M50"/>
    <property type="match status" value="1"/>
</dbReference>
<keyword evidence="1" id="KW-1133">Transmembrane helix</keyword>
<feature type="transmembrane region" description="Helical" evidence="1">
    <location>
        <begin position="190"/>
        <end position="209"/>
    </location>
</feature>
<feature type="transmembrane region" description="Helical" evidence="1">
    <location>
        <begin position="216"/>
        <end position="237"/>
    </location>
</feature>
<evidence type="ECO:0008006" key="4">
    <source>
        <dbReference type="Google" id="ProtNLM"/>
    </source>
</evidence>
<dbReference type="EMBL" id="AMSG01000010">
    <property type="protein sequence ID" value="EKF55171.1"/>
    <property type="molecule type" value="Genomic_DNA"/>
</dbReference>
<dbReference type="RefSeq" id="WP_008991664.1">
    <property type="nucleotide sequence ID" value="NZ_AMSG01000010.1"/>
</dbReference>
<keyword evidence="1" id="KW-0812">Transmembrane</keyword>
<dbReference type="STRING" id="555500.I215_09077"/>
<dbReference type="eggNOG" id="COG1994">
    <property type="taxonomic scope" value="Bacteria"/>
</dbReference>
<evidence type="ECO:0000313" key="3">
    <source>
        <dbReference type="Proteomes" id="UP000007364"/>
    </source>
</evidence>
<comment type="caution">
    <text evidence="2">The sequence shown here is derived from an EMBL/GenBank/DDBJ whole genome shotgun (WGS) entry which is preliminary data.</text>
</comment>
<keyword evidence="3" id="KW-1185">Reference proteome</keyword>
<evidence type="ECO:0000313" key="2">
    <source>
        <dbReference type="EMBL" id="EKF55171.1"/>
    </source>
</evidence>
<feature type="transmembrane region" description="Helical" evidence="1">
    <location>
        <begin position="151"/>
        <end position="170"/>
    </location>
</feature>
<proteinExistence type="predicted"/>
<dbReference type="OrthoDB" id="9759690at2"/>
<keyword evidence="1" id="KW-0472">Membrane</keyword>
<protein>
    <recommendedName>
        <fullName evidence="4">Peptide zinc metalloprotease protein</fullName>
    </recommendedName>
</protein>
<accession>K2Q2W6</accession>
<evidence type="ECO:0000256" key="1">
    <source>
        <dbReference type="SAM" id="Phobius"/>
    </source>
</evidence>
<gene>
    <name evidence="2" type="ORF">I215_09077</name>
</gene>
<name>K2Q2W6_9FLAO</name>
<dbReference type="Proteomes" id="UP000007364">
    <property type="component" value="Unassembled WGS sequence"/>
</dbReference>
<feature type="transmembrane region" description="Helical" evidence="1">
    <location>
        <begin position="325"/>
        <end position="347"/>
    </location>
</feature>
<dbReference type="AlphaFoldDB" id="K2Q2W6"/>